<dbReference type="AlphaFoldDB" id="A0A919Y1Z2"/>
<keyword evidence="2" id="KW-1185">Reference proteome</keyword>
<organism evidence="1 2">
    <name type="scientific">Paenibacillus apis</name>
    <dbReference type="NCBI Taxonomy" id="1792174"/>
    <lineage>
        <taxon>Bacteria</taxon>
        <taxon>Bacillati</taxon>
        <taxon>Bacillota</taxon>
        <taxon>Bacilli</taxon>
        <taxon>Bacillales</taxon>
        <taxon>Paenibacillaceae</taxon>
        <taxon>Paenibacillus</taxon>
    </lineage>
</organism>
<comment type="caution">
    <text evidence="1">The sequence shown here is derived from an EMBL/GenBank/DDBJ whole genome shotgun (WGS) entry which is preliminary data.</text>
</comment>
<name>A0A919Y1Z2_9BACL</name>
<evidence type="ECO:0000313" key="1">
    <source>
        <dbReference type="EMBL" id="GIO40965.1"/>
    </source>
</evidence>
<sequence>MLNRTKIPDMGATAPILMPNRTKIAGLVSVLRQSAGVHTSMSCSFGCSYALIILQGVAAAQEKGVPEYFGDTLVTFSSFKQSYLQCQPQSMTR</sequence>
<dbReference type="EMBL" id="BORS01000002">
    <property type="protein sequence ID" value="GIO40965.1"/>
    <property type="molecule type" value="Genomic_DNA"/>
</dbReference>
<gene>
    <name evidence="1" type="ORF">J41TS4_07230</name>
</gene>
<reference evidence="1" key="1">
    <citation type="submission" date="2021-03" db="EMBL/GenBank/DDBJ databases">
        <title>Antimicrobial resistance genes in bacteria isolated from Japanese honey, and their potential for conferring macrolide and lincosamide resistance in the American foulbrood pathogen Paenibacillus larvae.</title>
        <authorList>
            <person name="Okamoto M."/>
            <person name="Kumagai M."/>
            <person name="Kanamori H."/>
            <person name="Takamatsu D."/>
        </authorList>
    </citation>
    <scope>NUCLEOTIDE SEQUENCE</scope>
    <source>
        <strain evidence="1">J41TS4</strain>
    </source>
</reference>
<protein>
    <submittedName>
        <fullName evidence="1">Uncharacterized protein</fullName>
    </submittedName>
</protein>
<evidence type="ECO:0000313" key="2">
    <source>
        <dbReference type="Proteomes" id="UP000678895"/>
    </source>
</evidence>
<accession>A0A919Y1Z2</accession>
<dbReference type="Proteomes" id="UP000678895">
    <property type="component" value="Unassembled WGS sequence"/>
</dbReference>
<proteinExistence type="predicted"/>